<proteinExistence type="predicted"/>
<sequence length="279" mass="29173">MSEEILVLGAGGNVGRPLVQALLARGEAVRAASRSGAAVEGARGVAFDHADAATHAAAFDGIRRAYVMLPTGYVDAQGLLAPIIDALAARRVKVVLQSVFGVDADDAIPYRQVELALERSGTPHVILRPNWFADNFHTFWQAGIVHGRIALPAAQGRSSFIDARDIAASAATVLTSDAFDGQAFDLTGPEALGYGDAAAILSQAIGRAVDYSPIDDDAFIELLAGSGVPRGYAAFLASIFHPVREGWTARITDAVATLTGQAPRSLQTYARDHAAQLGA</sequence>
<protein>
    <submittedName>
        <fullName evidence="2">Uncharacterized conserved protein YbjT, contains NAD(P)-binding and DUF2867 domains</fullName>
    </submittedName>
</protein>
<dbReference type="InterPro" id="IPR051604">
    <property type="entry name" value="Ergot_Alk_Oxidoreductase"/>
</dbReference>
<dbReference type="AlphaFoldDB" id="A0A1H0WAF0"/>
<dbReference type="InterPro" id="IPR008030">
    <property type="entry name" value="NmrA-like"/>
</dbReference>
<feature type="domain" description="NmrA-like" evidence="1">
    <location>
        <begin position="2"/>
        <end position="241"/>
    </location>
</feature>
<dbReference type="PANTHER" id="PTHR43162">
    <property type="match status" value="1"/>
</dbReference>
<evidence type="ECO:0000259" key="1">
    <source>
        <dbReference type="Pfam" id="PF05368"/>
    </source>
</evidence>
<dbReference type="SUPFAM" id="SSF51735">
    <property type="entry name" value="NAD(P)-binding Rossmann-fold domains"/>
    <property type="match status" value="1"/>
</dbReference>
<organism evidence="2 3">
    <name type="scientific">Paracidovorax cattleyae</name>
    <dbReference type="NCBI Taxonomy" id="80868"/>
    <lineage>
        <taxon>Bacteria</taxon>
        <taxon>Pseudomonadati</taxon>
        <taxon>Pseudomonadota</taxon>
        <taxon>Betaproteobacteria</taxon>
        <taxon>Burkholderiales</taxon>
        <taxon>Comamonadaceae</taxon>
        <taxon>Paracidovorax</taxon>
    </lineage>
</organism>
<name>A0A1H0WAF0_9BURK</name>
<evidence type="ECO:0000313" key="3">
    <source>
        <dbReference type="Proteomes" id="UP000199317"/>
    </source>
</evidence>
<accession>A0A1H0WAF0</accession>
<dbReference type="InterPro" id="IPR036291">
    <property type="entry name" value="NAD(P)-bd_dom_sf"/>
</dbReference>
<evidence type="ECO:0000313" key="2">
    <source>
        <dbReference type="EMBL" id="SDP87730.1"/>
    </source>
</evidence>
<keyword evidence="3" id="KW-1185">Reference proteome</keyword>
<dbReference type="Proteomes" id="UP000199317">
    <property type="component" value="Unassembled WGS sequence"/>
</dbReference>
<dbReference type="Gene3D" id="3.90.25.10">
    <property type="entry name" value="UDP-galactose 4-epimerase, domain 1"/>
    <property type="match status" value="1"/>
</dbReference>
<dbReference type="RefSeq" id="WP_092838914.1">
    <property type="nucleotide sequence ID" value="NZ_FNJL01000035.1"/>
</dbReference>
<gene>
    <name evidence="2" type="ORF">SAMN04489708_13527</name>
</gene>
<dbReference type="Gene3D" id="3.40.50.720">
    <property type="entry name" value="NAD(P)-binding Rossmann-like Domain"/>
    <property type="match status" value="1"/>
</dbReference>
<reference evidence="3" key="1">
    <citation type="submission" date="2016-10" db="EMBL/GenBank/DDBJ databases">
        <authorList>
            <person name="Varghese N."/>
            <person name="Submissions S."/>
        </authorList>
    </citation>
    <scope>NUCLEOTIDE SEQUENCE [LARGE SCALE GENOMIC DNA]</scope>
    <source>
        <strain evidence="3">DSM 17101</strain>
    </source>
</reference>
<dbReference type="PANTHER" id="PTHR43162:SF1">
    <property type="entry name" value="PRESTALK A DIFFERENTIATION PROTEIN A"/>
    <property type="match status" value="1"/>
</dbReference>
<dbReference type="OrthoDB" id="9798669at2"/>
<dbReference type="Pfam" id="PF05368">
    <property type="entry name" value="NmrA"/>
    <property type="match status" value="1"/>
</dbReference>
<dbReference type="EMBL" id="FNJL01000035">
    <property type="protein sequence ID" value="SDP87730.1"/>
    <property type="molecule type" value="Genomic_DNA"/>
</dbReference>